<organism evidence="4 5">
    <name type="scientific">Arabis alpina</name>
    <name type="common">Alpine rock-cress</name>
    <dbReference type="NCBI Taxonomy" id="50452"/>
    <lineage>
        <taxon>Eukaryota</taxon>
        <taxon>Viridiplantae</taxon>
        <taxon>Streptophyta</taxon>
        <taxon>Embryophyta</taxon>
        <taxon>Tracheophyta</taxon>
        <taxon>Spermatophyta</taxon>
        <taxon>Magnoliopsida</taxon>
        <taxon>eudicotyledons</taxon>
        <taxon>Gunneridae</taxon>
        <taxon>Pentapetalae</taxon>
        <taxon>rosids</taxon>
        <taxon>malvids</taxon>
        <taxon>Brassicales</taxon>
        <taxon>Brassicaceae</taxon>
        <taxon>Arabideae</taxon>
        <taxon>Arabis</taxon>
    </lineage>
</organism>
<evidence type="ECO:0000259" key="3">
    <source>
        <dbReference type="Pfam" id="PF14372"/>
    </source>
</evidence>
<feature type="region of interest" description="Disordered" evidence="2">
    <location>
        <begin position="344"/>
        <end position="393"/>
    </location>
</feature>
<proteinExistence type="predicted"/>
<evidence type="ECO:0000313" key="5">
    <source>
        <dbReference type="Proteomes" id="UP000029120"/>
    </source>
</evidence>
<name>A0A087HSC6_ARAAL</name>
<dbReference type="Pfam" id="PF14372">
    <property type="entry name" value="hAT-like_RNase-H"/>
    <property type="match status" value="1"/>
</dbReference>
<evidence type="ECO:0000256" key="2">
    <source>
        <dbReference type="SAM" id="MobiDB-lite"/>
    </source>
</evidence>
<evidence type="ECO:0000313" key="4">
    <source>
        <dbReference type="EMBL" id="KFK45028.1"/>
    </source>
</evidence>
<dbReference type="PANTHER" id="PTHR46481:SF2">
    <property type="entry name" value="BED-TYPE DOMAIN-CONTAINING PROTEIN"/>
    <property type="match status" value="1"/>
</dbReference>
<dbReference type="eggNOG" id="KOG1121">
    <property type="taxonomic scope" value="Eukaryota"/>
</dbReference>
<dbReference type="Gramene" id="KFK45028">
    <property type="protein sequence ID" value="KFK45028"/>
    <property type="gene ID" value="AALP_AA1G334800"/>
</dbReference>
<dbReference type="EMBL" id="CM002869">
    <property type="protein sequence ID" value="KFK45028.1"/>
    <property type="molecule type" value="Genomic_DNA"/>
</dbReference>
<dbReference type="OrthoDB" id="998084at2759"/>
<dbReference type="InterPro" id="IPR052035">
    <property type="entry name" value="ZnF_BED_domain_contain"/>
</dbReference>
<dbReference type="SUPFAM" id="SSF53098">
    <property type="entry name" value="Ribonuclease H-like"/>
    <property type="match status" value="1"/>
</dbReference>
<accession>A0A087HSC6</accession>
<gene>
    <name evidence="4" type="ordered locus">AALP_Aa1g334800</name>
</gene>
<reference evidence="5" key="1">
    <citation type="journal article" date="2015" name="Nat. Plants">
        <title>Genome expansion of Arabis alpina linked with retrotransposition and reduced symmetric DNA methylation.</title>
        <authorList>
            <person name="Willing E.M."/>
            <person name="Rawat V."/>
            <person name="Mandakova T."/>
            <person name="Maumus F."/>
            <person name="James G.V."/>
            <person name="Nordstroem K.J."/>
            <person name="Becker C."/>
            <person name="Warthmann N."/>
            <person name="Chica C."/>
            <person name="Szarzynska B."/>
            <person name="Zytnicki M."/>
            <person name="Albani M.C."/>
            <person name="Kiefer C."/>
            <person name="Bergonzi S."/>
            <person name="Castaings L."/>
            <person name="Mateos J.L."/>
            <person name="Berns M.C."/>
            <person name="Bujdoso N."/>
            <person name="Piofczyk T."/>
            <person name="de Lorenzo L."/>
            <person name="Barrero-Sicilia C."/>
            <person name="Mateos I."/>
            <person name="Piednoel M."/>
            <person name="Hagmann J."/>
            <person name="Chen-Min-Tao R."/>
            <person name="Iglesias-Fernandez R."/>
            <person name="Schuster S.C."/>
            <person name="Alonso-Blanco C."/>
            <person name="Roudier F."/>
            <person name="Carbonero P."/>
            <person name="Paz-Ares J."/>
            <person name="Davis S.J."/>
            <person name="Pecinka A."/>
            <person name="Quesneville H."/>
            <person name="Colot V."/>
            <person name="Lysak M.A."/>
            <person name="Weigel D."/>
            <person name="Coupland G."/>
            <person name="Schneeberger K."/>
        </authorList>
    </citation>
    <scope>NUCLEOTIDE SEQUENCE [LARGE SCALE GENOMIC DNA]</scope>
    <source>
        <strain evidence="5">cv. Pajares</strain>
    </source>
</reference>
<dbReference type="GO" id="GO:0003677">
    <property type="term" value="F:DNA binding"/>
    <property type="evidence" value="ECO:0007669"/>
    <property type="project" value="UniProtKB-KW"/>
</dbReference>
<dbReference type="PANTHER" id="PTHR46481">
    <property type="entry name" value="ZINC FINGER BED DOMAIN-CONTAINING PROTEIN 4"/>
    <property type="match status" value="1"/>
</dbReference>
<evidence type="ECO:0000256" key="1">
    <source>
        <dbReference type="ARBA" id="ARBA00023125"/>
    </source>
</evidence>
<feature type="compositionally biased region" description="Low complexity" evidence="2">
    <location>
        <begin position="344"/>
        <end position="369"/>
    </location>
</feature>
<dbReference type="InterPro" id="IPR025525">
    <property type="entry name" value="hAT-like_transposase_RNase-H"/>
</dbReference>
<keyword evidence="5" id="KW-1185">Reference proteome</keyword>
<protein>
    <recommendedName>
        <fullName evidence="3">hAT-like transposase RNase-H fold domain-containing protein</fullName>
    </recommendedName>
</protein>
<sequence>MDSTSINHDDGLRGDPELHTDEAQNLTQESVDMGKRKQVEEGTTNLWNHLQNCKQFKAWEDGQDPTQNQKVINKEGQLHNVKVSEPVFRDAVNEMLVIGELPLAFVESIAFRHFCNKVNLYTPHSRRTATRDIEKMFVERKAALREWFLANKQRVSLTTDICVSQVTAYYVDNHWRLKKLIIGFKYVTYHKGKTISNTLLECLAEWGIEKIFCVTVDNATANSNALTSSTLNAHKCYGEIVNIASKLQLLCCSLDDEVKVKADEMIKKFENYWDGLKNINKMLIIVSVFDPRKKMQFAKLCLEQLYGEGSSTAAGMVESILFLMRNMYDEYTERHIIVPNVVHQPQTQTQSQASSSQNQSEETQNQSQPDSQDIDEDMLDEYNPVEQKVQHTA</sequence>
<dbReference type="InterPro" id="IPR012337">
    <property type="entry name" value="RNaseH-like_sf"/>
</dbReference>
<dbReference type="OMA" id="EYTERHI"/>
<feature type="domain" description="hAT-like transposase RNase-H fold" evidence="3">
    <location>
        <begin position="233"/>
        <end position="331"/>
    </location>
</feature>
<dbReference type="AlphaFoldDB" id="A0A087HSC6"/>
<dbReference type="Proteomes" id="UP000029120">
    <property type="component" value="Chromosome 1"/>
</dbReference>
<keyword evidence="1" id="KW-0238">DNA-binding</keyword>